<dbReference type="InterPro" id="IPR036390">
    <property type="entry name" value="WH_DNA-bd_sf"/>
</dbReference>
<name>A0ABQ0M1A2_MYCCL</name>
<proteinExistence type="inferred from homology"/>
<evidence type="ECO:0000256" key="3">
    <source>
        <dbReference type="ARBA" id="ARBA00023125"/>
    </source>
</evidence>
<feature type="region of interest" description="Disordered" evidence="7">
    <location>
        <begin position="679"/>
        <end position="713"/>
    </location>
</feature>
<feature type="compositionally biased region" description="Polar residues" evidence="7">
    <location>
        <begin position="528"/>
        <end position="542"/>
    </location>
</feature>
<keyword evidence="4" id="KW-0539">Nucleus</keyword>
<dbReference type="Proteomes" id="UP000815677">
    <property type="component" value="Unassembled WGS sequence"/>
</dbReference>
<dbReference type="PANTHER" id="PTHR10015">
    <property type="entry name" value="HEAT SHOCK TRANSCRIPTION FACTOR"/>
    <property type="match status" value="1"/>
</dbReference>
<keyword evidence="5" id="KW-0479">Metal-binding</keyword>
<accession>A0ABQ0M1A2</accession>
<comment type="similarity">
    <text evidence="2 6">Belongs to the HSF family.</text>
</comment>
<keyword evidence="5" id="KW-0862">Zinc</keyword>
<feature type="compositionally biased region" description="Acidic residues" evidence="7">
    <location>
        <begin position="416"/>
        <end position="434"/>
    </location>
</feature>
<evidence type="ECO:0000256" key="7">
    <source>
        <dbReference type="SAM" id="MobiDB-lite"/>
    </source>
</evidence>
<feature type="compositionally biased region" description="Low complexity" evidence="7">
    <location>
        <begin position="632"/>
        <end position="641"/>
    </location>
</feature>
<dbReference type="PROSITE" id="PS00028">
    <property type="entry name" value="ZINC_FINGER_C2H2_1"/>
    <property type="match status" value="1"/>
</dbReference>
<feature type="compositionally biased region" description="Basic residues" evidence="7">
    <location>
        <begin position="401"/>
        <end position="412"/>
    </location>
</feature>
<dbReference type="PROSITE" id="PS50157">
    <property type="entry name" value="ZINC_FINGER_C2H2_2"/>
    <property type="match status" value="1"/>
</dbReference>
<reference evidence="9" key="1">
    <citation type="submission" date="2014-09" db="EMBL/GenBank/DDBJ databases">
        <title>Genome sequence of the luminous mushroom Mycena chlorophos for searching fungal bioluminescence genes.</title>
        <authorList>
            <person name="Tanaka Y."/>
            <person name="Kasuga D."/>
            <person name="Oba Y."/>
            <person name="Hase S."/>
            <person name="Sato K."/>
            <person name="Oba Y."/>
            <person name="Sakakibara Y."/>
        </authorList>
    </citation>
    <scope>NUCLEOTIDE SEQUENCE</scope>
</reference>
<dbReference type="SUPFAM" id="SSF46785">
    <property type="entry name" value="Winged helix' DNA-binding domain"/>
    <property type="match status" value="3"/>
</dbReference>
<feature type="region of interest" description="Disordered" evidence="7">
    <location>
        <begin position="374"/>
        <end position="542"/>
    </location>
</feature>
<feature type="compositionally biased region" description="Low complexity" evidence="7">
    <location>
        <begin position="457"/>
        <end position="480"/>
    </location>
</feature>
<dbReference type="InterPro" id="IPR036388">
    <property type="entry name" value="WH-like_DNA-bd_sf"/>
</dbReference>
<evidence type="ECO:0000259" key="8">
    <source>
        <dbReference type="PROSITE" id="PS50157"/>
    </source>
</evidence>
<evidence type="ECO:0000256" key="4">
    <source>
        <dbReference type="ARBA" id="ARBA00023242"/>
    </source>
</evidence>
<dbReference type="InterPro" id="IPR000232">
    <property type="entry name" value="HSF_DNA-bd"/>
</dbReference>
<sequence>MGLAPSLPLPPTAHAALPPVAPAPAQTPASFLYPPLDPPPQALLPPAPATRESFLGQVYDMLTPPGTHTHTPGSFSWRNDGVSIVVKNPTLFETTLLPSVFPGQTQTKTLLRALQNYDFKHKTQKGGHIIIKHSTLTIRSTRADWVALPRKEPQRRLTHVNFLGLVYDMLASQTELTKAVIGWSDDGKAIMIWDPIALEKKVLPVCIPTQHQVHTFTRALHFYGFARRTEYGSGHISLAHPDLTKSSTRKDFLSVPHSLYKIMDDNGVAVESPFALRSAQSSANTDPDKQAPSKVFIGRVHDMLSADDDDRRLTINWSADGQHIVISDTQKFLNDVLPVFFPRQTQIKSFVRNLKLYGFDRVNDNVEDQMAFRHPKLNSHSTRADFHTIPRHLGPAEQKRKAARLGKRKRRAGAGGEEEEHDDDSEQEEDELESDSEKQPEKPKRKRARLATANGITASPSASGSATPTPTPLVAALPAVGTGPETARIEPLPVSTPKTATTSPGSALSSIPGAQSSPVARPHLPTAAQPQEFSQSRPYPQSHIQPHHLQYLRPRYYFPVQRGPPYSYLFDPTAVYADGNVQAWVQYYAAGGKELAGTAYFISVPGVTDTPLYAQMRERERQKFQMERDRAQLQQQFAQARADSESDDEEGGESGDEDDAADPAGMRVPSLLPAVFAITENTAEVASDSDGEDDEVDEDQIRMPPPPSPARKRFECESCGVSFKLVEALESHQERTGHS</sequence>
<evidence type="ECO:0000256" key="2">
    <source>
        <dbReference type="ARBA" id="ARBA00006403"/>
    </source>
</evidence>
<feature type="compositionally biased region" description="Acidic residues" evidence="7">
    <location>
        <begin position="645"/>
        <end position="661"/>
    </location>
</feature>
<dbReference type="EMBL" id="DF849392">
    <property type="protein sequence ID" value="GAT57075.1"/>
    <property type="molecule type" value="Genomic_DNA"/>
</dbReference>
<dbReference type="Pfam" id="PF00447">
    <property type="entry name" value="HSF_DNA-bind"/>
    <property type="match status" value="3"/>
</dbReference>
<dbReference type="PANTHER" id="PTHR10015:SF427">
    <property type="entry name" value="HEAT SHOCK FACTOR PROTEIN"/>
    <property type="match status" value="1"/>
</dbReference>
<evidence type="ECO:0000256" key="6">
    <source>
        <dbReference type="RuleBase" id="RU004020"/>
    </source>
</evidence>
<feature type="compositionally biased region" description="Basic and acidic residues" evidence="7">
    <location>
        <begin position="622"/>
        <end position="631"/>
    </location>
</feature>
<gene>
    <name evidence="9" type="ORF">MCHLO_13656</name>
</gene>
<evidence type="ECO:0000313" key="10">
    <source>
        <dbReference type="Proteomes" id="UP000815677"/>
    </source>
</evidence>
<dbReference type="Gene3D" id="1.10.10.10">
    <property type="entry name" value="Winged helix-like DNA-binding domain superfamily/Winged helix DNA-binding domain"/>
    <property type="match status" value="3"/>
</dbReference>
<evidence type="ECO:0000256" key="1">
    <source>
        <dbReference type="ARBA" id="ARBA00004123"/>
    </source>
</evidence>
<feature type="compositionally biased region" description="Acidic residues" evidence="7">
    <location>
        <begin position="687"/>
        <end position="698"/>
    </location>
</feature>
<protein>
    <recommendedName>
        <fullName evidence="8">C2H2-type domain-containing protein</fullName>
    </recommendedName>
</protein>
<keyword evidence="5" id="KW-0863">Zinc-finger</keyword>
<dbReference type="InterPro" id="IPR013087">
    <property type="entry name" value="Znf_C2H2_type"/>
</dbReference>
<feature type="domain" description="C2H2-type" evidence="8">
    <location>
        <begin position="714"/>
        <end position="739"/>
    </location>
</feature>
<feature type="compositionally biased region" description="Polar residues" evidence="7">
    <location>
        <begin position="496"/>
        <end position="518"/>
    </location>
</feature>
<organism evidence="9 10">
    <name type="scientific">Mycena chlorophos</name>
    <name type="common">Agaric fungus</name>
    <name type="synonym">Agaricus chlorophos</name>
    <dbReference type="NCBI Taxonomy" id="658473"/>
    <lineage>
        <taxon>Eukaryota</taxon>
        <taxon>Fungi</taxon>
        <taxon>Dikarya</taxon>
        <taxon>Basidiomycota</taxon>
        <taxon>Agaricomycotina</taxon>
        <taxon>Agaricomycetes</taxon>
        <taxon>Agaricomycetidae</taxon>
        <taxon>Agaricales</taxon>
        <taxon>Marasmiineae</taxon>
        <taxon>Mycenaceae</taxon>
        <taxon>Mycena</taxon>
    </lineage>
</organism>
<feature type="region of interest" description="Disordered" evidence="7">
    <location>
        <begin position="622"/>
        <end position="666"/>
    </location>
</feature>
<evidence type="ECO:0000313" key="9">
    <source>
        <dbReference type="EMBL" id="GAT57075.1"/>
    </source>
</evidence>
<keyword evidence="10" id="KW-1185">Reference proteome</keyword>
<keyword evidence="3" id="KW-0238">DNA-binding</keyword>
<dbReference type="SMART" id="SM00415">
    <property type="entry name" value="HSF"/>
    <property type="match status" value="1"/>
</dbReference>
<comment type="subcellular location">
    <subcellularLocation>
        <location evidence="1">Nucleus</location>
    </subcellularLocation>
</comment>
<evidence type="ECO:0000256" key="5">
    <source>
        <dbReference type="PROSITE-ProRule" id="PRU00042"/>
    </source>
</evidence>